<dbReference type="STRING" id="1505087.AYJ54_09255"/>
<evidence type="ECO:0000259" key="8">
    <source>
        <dbReference type="PROSITE" id="PS50928"/>
    </source>
</evidence>
<evidence type="ECO:0000256" key="2">
    <source>
        <dbReference type="ARBA" id="ARBA00022448"/>
    </source>
</evidence>
<dbReference type="InterPro" id="IPR035906">
    <property type="entry name" value="MetI-like_sf"/>
</dbReference>
<reference evidence="9 10" key="1">
    <citation type="submission" date="2016-03" db="EMBL/GenBank/DDBJ databases">
        <title>Draft Genome Sequence of the Strain BR 10245 (Bradyrhizobium sp.) isolated from nodules of Centrolobium paraense.</title>
        <authorList>
            <person name="Simoes-Araujo J.L.Sr."/>
            <person name="Barauna A.C."/>
            <person name="Silva K."/>
            <person name="Zilli J.E."/>
        </authorList>
    </citation>
    <scope>NUCLEOTIDE SEQUENCE [LARGE SCALE GENOMIC DNA]</scope>
    <source>
        <strain evidence="9 10">BR 10245</strain>
    </source>
</reference>
<keyword evidence="10" id="KW-1185">Reference proteome</keyword>
<comment type="subcellular location">
    <subcellularLocation>
        <location evidence="1 7">Cell membrane</location>
        <topology evidence="1 7">Multi-pass membrane protein</topology>
    </subcellularLocation>
</comment>
<dbReference type="InterPro" id="IPR050901">
    <property type="entry name" value="BP-dep_ABC_trans_perm"/>
</dbReference>
<evidence type="ECO:0000256" key="3">
    <source>
        <dbReference type="ARBA" id="ARBA00022475"/>
    </source>
</evidence>
<evidence type="ECO:0000256" key="4">
    <source>
        <dbReference type="ARBA" id="ARBA00022692"/>
    </source>
</evidence>
<accession>A0A176YS12</accession>
<keyword evidence="4 7" id="KW-0812">Transmembrane</keyword>
<dbReference type="InterPro" id="IPR000515">
    <property type="entry name" value="MetI-like"/>
</dbReference>
<name>A0A176YS12_9BRAD</name>
<feature type="transmembrane region" description="Helical" evidence="7">
    <location>
        <begin position="143"/>
        <end position="166"/>
    </location>
</feature>
<feature type="transmembrane region" description="Helical" evidence="7">
    <location>
        <begin position="12"/>
        <end position="33"/>
    </location>
</feature>
<sequence>MRRALLNIAGESAFYSAVAAFVVLTAFPFYWMLITSLKSNPDLYNVTNIPFWFNETPTLEHFQYLFEQTLFARWLLNSLIIGLCVVAITLTAALPAGYSLARMVGRNGEALGIGIFLTYLVPPTLLFLPLSRIVASLGLQNSMWSLVLVYPTFTIPFCTWLLMGFFKAMPVEIAEAAIVDGCSLFGAFVRMVLPLSLPAILTAVIFTFTLTLQEFVYALTFISASAQKPVTLGVATDLVRGDIFFWGEIMAGALIASIPVAIAYNLFLDRFISGITGGAVK</sequence>
<protein>
    <submittedName>
        <fullName evidence="9">Sugar ABC transporter permease</fullName>
    </submittedName>
</protein>
<evidence type="ECO:0000256" key="5">
    <source>
        <dbReference type="ARBA" id="ARBA00022989"/>
    </source>
</evidence>
<comment type="similarity">
    <text evidence="7">Belongs to the binding-protein-dependent transport system permease family.</text>
</comment>
<dbReference type="CDD" id="cd06261">
    <property type="entry name" value="TM_PBP2"/>
    <property type="match status" value="1"/>
</dbReference>
<keyword evidence="6 7" id="KW-0472">Membrane</keyword>
<feature type="transmembrane region" description="Helical" evidence="7">
    <location>
        <begin position="110"/>
        <end position="131"/>
    </location>
</feature>
<dbReference type="RefSeq" id="WP_063699450.1">
    <property type="nucleotide sequence ID" value="NZ_LUUB01000051.1"/>
</dbReference>
<dbReference type="Gene3D" id="1.10.3720.10">
    <property type="entry name" value="MetI-like"/>
    <property type="match status" value="1"/>
</dbReference>
<feature type="transmembrane region" description="Helical" evidence="7">
    <location>
        <begin position="74"/>
        <end position="98"/>
    </location>
</feature>
<dbReference type="PANTHER" id="PTHR32243:SF18">
    <property type="entry name" value="INNER MEMBRANE ABC TRANSPORTER PERMEASE PROTEIN YCJP"/>
    <property type="match status" value="1"/>
</dbReference>
<gene>
    <name evidence="9" type="ORF">AYJ54_09255</name>
</gene>
<dbReference type="GO" id="GO:0055085">
    <property type="term" value="P:transmembrane transport"/>
    <property type="evidence" value="ECO:0007669"/>
    <property type="project" value="InterPro"/>
</dbReference>
<keyword evidence="3" id="KW-1003">Cell membrane</keyword>
<evidence type="ECO:0000313" key="9">
    <source>
        <dbReference type="EMBL" id="OAF10473.1"/>
    </source>
</evidence>
<dbReference type="EMBL" id="LUUB01000051">
    <property type="protein sequence ID" value="OAF10473.1"/>
    <property type="molecule type" value="Genomic_DNA"/>
</dbReference>
<proteinExistence type="inferred from homology"/>
<evidence type="ECO:0000256" key="7">
    <source>
        <dbReference type="RuleBase" id="RU363032"/>
    </source>
</evidence>
<dbReference type="PANTHER" id="PTHR32243">
    <property type="entry name" value="MALTOSE TRANSPORT SYSTEM PERMEASE-RELATED"/>
    <property type="match status" value="1"/>
</dbReference>
<evidence type="ECO:0000313" key="10">
    <source>
        <dbReference type="Proteomes" id="UP000076959"/>
    </source>
</evidence>
<evidence type="ECO:0000256" key="1">
    <source>
        <dbReference type="ARBA" id="ARBA00004651"/>
    </source>
</evidence>
<feature type="domain" description="ABC transmembrane type-1" evidence="8">
    <location>
        <begin position="75"/>
        <end position="267"/>
    </location>
</feature>
<dbReference type="SUPFAM" id="SSF161098">
    <property type="entry name" value="MetI-like"/>
    <property type="match status" value="1"/>
</dbReference>
<dbReference type="AlphaFoldDB" id="A0A176YS12"/>
<dbReference type="Proteomes" id="UP000076959">
    <property type="component" value="Unassembled WGS sequence"/>
</dbReference>
<dbReference type="Pfam" id="PF00528">
    <property type="entry name" value="BPD_transp_1"/>
    <property type="match status" value="1"/>
</dbReference>
<keyword evidence="2 7" id="KW-0813">Transport</keyword>
<dbReference type="GO" id="GO:0005886">
    <property type="term" value="C:plasma membrane"/>
    <property type="evidence" value="ECO:0007669"/>
    <property type="project" value="UniProtKB-SubCell"/>
</dbReference>
<dbReference type="PROSITE" id="PS50928">
    <property type="entry name" value="ABC_TM1"/>
    <property type="match status" value="1"/>
</dbReference>
<comment type="caution">
    <text evidence="9">The sequence shown here is derived from an EMBL/GenBank/DDBJ whole genome shotgun (WGS) entry which is preliminary data.</text>
</comment>
<feature type="transmembrane region" description="Helical" evidence="7">
    <location>
        <begin position="243"/>
        <end position="267"/>
    </location>
</feature>
<keyword evidence="5 7" id="KW-1133">Transmembrane helix</keyword>
<evidence type="ECO:0000256" key="6">
    <source>
        <dbReference type="ARBA" id="ARBA00023136"/>
    </source>
</evidence>
<organism evidence="9 10">
    <name type="scientific">Bradyrhizobium centrolobii</name>
    <dbReference type="NCBI Taxonomy" id="1505087"/>
    <lineage>
        <taxon>Bacteria</taxon>
        <taxon>Pseudomonadati</taxon>
        <taxon>Pseudomonadota</taxon>
        <taxon>Alphaproteobacteria</taxon>
        <taxon>Hyphomicrobiales</taxon>
        <taxon>Nitrobacteraceae</taxon>
        <taxon>Bradyrhizobium</taxon>
    </lineage>
</organism>
<dbReference type="OrthoDB" id="9815445at2"/>